<dbReference type="EMBL" id="HBUE01111731">
    <property type="protein sequence ID" value="CAG6489147.1"/>
    <property type="molecule type" value="Transcribed_RNA"/>
</dbReference>
<accession>A0A8D8HWG6</accession>
<proteinExistence type="predicted"/>
<reference evidence="1" key="1">
    <citation type="submission" date="2021-05" db="EMBL/GenBank/DDBJ databases">
        <authorList>
            <person name="Alioto T."/>
            <person name="Alioto T."/>
            <person name="Gomez Garrido J."/>
        </authorList>
    </citation>
    <scope>NUCLEOTIDE SEQUENCE</scope>
</reference>
<evidence type="ECO:0000313" key="1">
    <source>
        <dbReference type="EMBL" id="CAG6541472.1"/>
    </source>
</evidence>
<dbReference type="EMBL" id="HBUE01111730">
    <property type="protein sequence ID" value="CAG6489144.1"/>
    <property type="molecule type" value="Transcribed_RNA"/>
</dbReference>
<name>A0A8D8HWG6_CULPI</name>
<dbReference type="EMBL" id="HBUE01224797">
    <property type="protein sequence ID" value="CAG6541472.1"/>
    <property type="molecule type" value="Transcribed_RNA"/>
</dbReference>
<protein>
    <submittedName>
        <fullName evidence="1">(northern house mosquito) hypothetical protein</fullName>
    </submittedName>
</protein>
<dbReference type="AlphaFoldDB" id="A0A8D8HWG6"/>
<sequence>MIAVARPTCWTRAGGCGRKREVNGHHRGSRGSCRCIEIRGSGSLLRSSLENRSRGRRTTRFRMMRRFARTYRSSDRLVVSGPARTPVCKEPARDDFNVFSFK</sequence>
<dbReference type="EMBL" id="HBUE01331506">
    <property type="protein sequence ID" value="CAG6593545.1"/>
    <property type="molecule type" value="Transcribed_RNA"/>
</dbReference>
<organism evidence="1">
    <name type="scientific">Culex pipiens</name>
    <name type="common">House mosquito</name>
    <dbReference type="NCBI Taxonomy" id="7175"/>
    <lineage>
        <taxon>Eukaryota</taxon>
        <taxon>Metazoa</taxon>
        <taxon>Ecdysozoa</taxon>
        <taxon>Arthropoda</taxon>
        <taxon>Hexapoda</taxon>
        <taxon>Insecta</taxon>
        <taxon>Pterygota</taxon>
        <taxon>Neoptera</taxon>
        <taxon>Endopterygota</taxon>
        <taxon>Diptera</taxon>
        <taxon>Nematocera</taxon>
        <taxon>Culicoidea</taxon>
        <taxon>Culicidae</taxon>
        <taxon>Culicinae</taxon>
        <taxon>Culicini</taxon>
        <taxon>Culex</taxon>
        <taxon>Culex</taxon>
    </lineage>
</organism>